<evidence type="ECO:0000256" key="5">
    <source>
        <dbReference type="SAM" id="SignalP"/>
    </source>
</evidence>
<dbReference type="Pfam" id="PF00151">
    <property type="entry name" value="Lipase"/>
    <property type="match status" value="1"/>
</dbReference>
<dbReference type="AlphaFoldDB" id="A0AAW1K3L6"/>
<dbReference type="InterPro" id="IPR029058">
    <property type="entry name" value="AB_hydrolase_fold"/>
</dbReference>
<gene>
    <name evidence="7" type="ORF">QE152_g24694</name>
</gene>
<comment type="similarity">
    <text evidence="2 4">Belongs to the AB hydrolase superfamily. Lipase family.</text>
</comment>
<evidence type="ECO:0000256" key="2">
    <source>
        <dbReference type="ARBA" id="ARBA00010701"/>
    </source>
</evidence>
<dbReference type="GO" id="GO:0016042">
    <property type="term" value="P:lipid catabolic process"/>
    <property type="evidence" value="ECO:0007669"/>
    <property type="project" value="TreeGrafter"/>
</dbReference>
<evidence type="ECO:0000256" key="4">
    <source>
        <dbReference type="RuleBase" id="RU004262"/>
    </source>
</evidence>
<dbReference type="PANTHER" id="PTHR11610:SF173">
    <property type="entry name" value="LIPASE DOMAIN-CONTAINING PROTEIN-RELATED"/>
    <property type="match status" value="1"/>
</dbReference>
<organism evidence="7 8">
    <name type="scientific">Popillia japonica</name>
    <name type="common">Japanese beetle</name>
    <dbReference type="NCBI Taxonomy" id="7064"/>
    <lineage>
        <taxon>Eukaryota</taxon>
        <taxon>Metazoa</taxon>
        <taxon>Ecdysozoa</taxon>
        <taxon>Arthropoda</taxon>
        <taxon>Hexapoda</taxon>
        <taxon>Insecta</taxon>
        <taxon>Pterygota</taxon>
        <taxon>Neoptera</taxon>
        <taxon>Endopterygota</taxon>
        <taxon>Coleoptera</taxon>
        <taxon>Polyphaga</taxon>
        <taxon>Scarabaeiformia</taxon>
        <taxon>Scarabaeidae</taxon>
        <taxon>Rutelinae</taxon>
        <taxon>Popillia</taxon>
    </lineage>
</organism>
<dbReference type="InterPro" id="IPR000734">
    <property type="entry name" value="TAG_lipase"/>
</dbReference>
<dbReference type="CDD" id="cd00707">
    <property type="entry name" value="Pancreat_lipase_like"/>
    <property type="match status" value="1"/>
</dbReference>
<feature type="signal peptide" evidence="5">
    <location>
        <begin position="1"/>
        <end position="17"/>
    </location>
</feature>
<dbReference type="PANTHER" id="PTHR11610">
    <property type="entry name" value="LIPASE"/>
    <property type="match status" value="1"/>
</dbReference>
<comment type="caution">
    <text evidence="7">The sequence shown here is derived from an EMBL/GenBank/DDBJ whole genome shotgun (WGS) entry which is preliminary data.</text>
</comment>
<dbReference type="EMBL" id="JASPKY010000257">
    <property type="protein sequence ID" value="KAK9712791.1"/>
    <property type="molecule type" value="Genomic_DNA"/>
</dbReference>
<dbReference type="GO" id="GO:0016298">
    <property type="term" value="F:lipase activity"/>
    <property type="evidence" value="ECO:0007669"/>
    <property type="project" value="InterPro"/>
</dbReference>
<evidence type="ECO:0000313" key="7">
    <source>
        <dbReference type="EMBL" id="KAK9712791.1"/>
    </source>
</evidence>
<evidence type="ECO:0000256" key="3">
    <source>
        <dbReference type="ARBA" id="ARBA00022525"/>
    </source>
</evidence>
<name>A0AAW1K3L6_POPJA</name>
<keyword evidence="8" id="KW-1185">Reference proteome</keyword>
<accession>A0AAW1K3L6</accession>
<evidence type="ECO:0000313" key="8">
    <source>
        <dbReference type="Proteomes" id="UP001458880"/>
    </source>
</evidence>
<comment type="subcellular location">
    <subcellularLocation>
        <location evidence="1">Secreted</location>
    </subcellularLocation>
</comment>
<dbReference type="GO" id="GO:0005615">
    <property type="term" value="C:extracellular space"/>
    <property type="evidence" value="ECO:0007669"/>
    <property type="project" value="TreeGrafter"/>
</dbReference>
<dbReference type="PRINTS" id="PR00821">
    <property type="entry name" value="TAGLIPASE"/>
</dbReference>
<feature type="chain" id="PRO_5043598213" evidence="5">
    <location>
        <begin position="18"/>
        <end position="298"/>
    </location>
</feature>
<keyword evidence="5" id="KW-0732">Signal</keyword>
<evidence type="ECO:0000259" key="6">
    <source>
        <dbReference type="Pfam" id="PF00151"/>
    </source>
</evidence>
<dbReference type="Proteomes" id="UP001458880">
    <property type="component" value="Unassembled WGS sequence"/>
</dbReference>
<reference evidence="7 8" key="1">
    <citation type="journal article" date="2024" name="BMC Genomics">
        <title>De novo assembly and annotation of Popillia japonica's genome with initial clues to its potential as an invasive pest.</title>
        <authorList>
            <person name="Cucini C."/>
            <person name="Boschi S."/>
            <person name="Funari R."/>
            <person name="Cardaioli E."/>
            <person name="Iannotti N."/>
            <person name="Marturano G."/>
            <person name="Paoli F."/>
            <person name="Bruttini M."/>
            <person name="Carapelli A."/>
            <person name="Frati F."/>
            <person name="Nardi F."/>
        </authorList>
    </citation>
    <scope>NUCLEOTIDE SEQUENCE [LARGE SCALE GENOMIC DNA]</scope>
    <source>
        <strain evidence="7">DMR45628</strain>
    </source>
</reference>
<dbReference type="InterPro" id="IPR013818">
    <property type="entry name" value="Lipase"/>
</dbReference>
<dbReference type="InterPro" id="IPR033906">
    <property type="entry name" value="Lipase_N"/>
</dbReference>
<sequence>MFIQIILAALLATSAYGQVQEGDVRFFLTNARTRMQEFTSSGISALSTEKGTDCVVKVISHGWVDDITSSWYEPTYTNYLSRNVCNIIALDWSKHASGLYSTAVNRLEAVGRLAALMILDFSDAHGIPLSKFHLIGHSLGAHLFGFAGKHIIQIRGQRVGRITGLDPAGPSYEGNPPNNRISSDDADFVDVMHTDGGGLGMRASVGDVDYFPNGGTSRQNGCGLLQIGCSHNRAPPYFYESIISNGFVTARCDSESDFNNGRCNNNIITVMGENVDQNARGNYYLRTASGAPYALGSL</sequence>
<feature type="domain" description="Lipase" evidence="6">
    <location>
        <begin position="17"/>
        <end position="293"/>
    </location>
</feature>
<dbReference type="SUPFAM" id="SSF53474">
    <property type="entry name" value="alpha/beta-Hydrolases"/>
    <property type="match status" value="1"/>
</dbReference>
<protein>
    <submittedName>
        <fullName evidence="7">Lipase</fullName>
    </submittedName>
</protein>
<keyword evidence="3" id="KW-0964">Secreted</keyword>
<dbReference type="Gene3D" id="3.40.50.1820">
    <property type="entry name" value="alpha/beta hydrolase"/>
    <property type="match status" value="1"/>
</dbReference>
<proteinExistence type="inferred from homology"/>
<evidence type="ECO:0000256" key="1">
    <source>
        <dbReference type="ARBA" id="ARBA00004613"/>
    </source>
</evidence>